<dbReference type="RefSeq" id="WP_042229071.1">
    <property type="nucleotide sequence ID" value="NZ_CP026520.1"/>
</dbReference>
<dbReference type="Proteomes" id="UP001527202">
    <property type="component" value="Unassembled WGS sequence"/>
</dbReference>
<evidence type="ECO:0000256" key="2">
    <source>
        <dbReference type="ARBA" id="ARBA00022723"/>
    </source>
</evidence>
<dbReference type="Gene3D" id="1.20.120.450">
    <property type="entry name" value="dinb family like domain"/>
    <property type="match status" value="1"/>
</dbReference>
<evidence type="ECO:0000313" key="7">
    <source>
        <dbReference type="Proteomes" id="UP001527202"/>
    </source>
</evidence>
<feature type="binding site" evidence="3">
    <location>
        <position position="131"/>
    </location>
    <ligand>
        <name>a divalent metal cation</name>
        <dbReference type="ChEBI" id="CHEBI:60240"/>
    </ligand>
</feature>
<gene>
    <name evidence="4" type="ORF">M5X16_25460</name>
    <name evidence="5" type="ORF">PC41400_08205</name>
</gene>
<accession>A0A410WT20</accession>
<evidence type="ECO:0000256" key="1">
    <source>
        <dbReference type="ARBA" id="ARBA00008635"/>
    </source>
</evidence>
<evidence type="ECO:0000313" key="4">
    <source>
        <dbReference type="EMBL" id="MCY9599111.1"/>
    </source>
</evidence>
<name>A0A410WT20_9BACL</name>
<comment type="similarity">
    <text evidence="1">Belongs to the DinB family.</text>
</comment>
<dbReference type="OrthoDB" id="119432at2"/>
<evidence type="ECO:0000256" key="3">
    <source>
        <dbReference type="PIRSR" id="PIRSR607837-1"/>
    </source>
</evidence>
<dbReference type="Pfam" id="PF05163">
    <property type="entry name" value="DinB"/>
    <property type="match status" value="1"/>
</dbReference>
<dbReference type="SUPFAM" id="SSF109854">
    <property type="entry name" value="DinB/YfiT-like putative metalloenzymes"/>
    <property type="match status" value="1"/>
</dbReference>
<dbReference type="EMBL" id="JAMDMJ010000039">
    <property type="protein sequence ID" value="MCY9599111.1"/>
    <property type="molecule type" value="Genomic_DNA"/>
</dbReference>
<dbReference type="GeneID" id="95374793"/>
<evidence type="ECO:0000313" key="5">
    <source>
        <dbReference type="EMBL" id="QAV17646.1"/>
    </source>
</evidence>
<protein>
    <submittedName>
        <fullName evidence="4">DinB family protein</fullName>
    </submittedName>
</protein>
<dbReference type="AlphaFoldDB" id="A0A410WT20"/>
<sequence>MFVSLNEFQQEWKQEASLTGKILNTLTDESLDQSVALDHFSLGELGWHLSQAIYGLFSAAGLKFEGPERGAGVPESAKEIADVYEQISSNLLRAAGEQWTDETLKQSITVFGRETTIHGIMRFVIQHQAHHRGQMTVLMRQAGLVVPGVYGPSKEEREQIGK</sequence>
<feature type="binding site" evidence="3">
    <location>
        <position position="127"/>
    </location>
    <ligand>
        <name>a divalent metal cation</name>
        <dbReference type="ChEBI" id="CHEBI:60240"/>
    </ligand>
</feature>
<dbReference type="Proteomes" id="UP000288943">
    <property type="component" value="Chromosome"/>
</dbReference>
<dbReference type="InterPro" id="IPR007837">
    <property type="entry name" value="DinB"/>
</dbReference>
<keyword evidence="7" id="KW-1185">Reference proteome</keyword>
<feature type="binding site" evidence="3">
    <location>
        <position position="48"/>
    </location>
    <ligand>
        <name>a divalent metal cation</name>
        <dbReference type="ChEBI" id="CHEBI:60240"/>
    </ligand>
</feature>
<keyword evidence="2 3" id="KW-0479">Metal-binding</keyword>
<organism evidence="5 6">
    <name type="scientific">Paenibacillus chitinolyticus</name>
    <dbReference type="NCBI Taxonomy" id="79263"/>
    <lineage>
        <taxon>Bacteria</taxon>
        <taxon>Bacillati</taxon>
        <taxon>Bacillota</taxon>
        <taxon>Bacilli</taxon>
        <taxon>Bacillales</taxon>
        <taxon>Paenibacillaceae</taxon>
        <taxon>Paenibacillus</taxon>
    </lineage>
</organism>
<evidence type="ECO:0000313" key="6">
    <source>
        <dbReference type="Proteomes" id="UP000288943"/>
    </source>
</evidence>
<proteinExistence type="inferred from homology"/>
<dbReference type="GO" id="GO:0046872">
    <property type="term" value="F:metal ion binding"/>
    <property type="evidence" value="ECO:0007669"/>
    <property type="project" value="UniProtKB-KW"/>
</dbReference>
<reference evidence="4 7" key="2">
    <citation type="submission" date="2022-05" db="EMBL/GenBank/DDBJ databases">
        <title>Genome Sequencing of Bee-Associated Microbes.</title>
        <authorList>
            <person name="Dunlap C."/>
        </authorList>
    </citation>
    <scope>NUCLEOTIDE SEQUENCE [LARGE SCALE GENOMIC DNA]</scope>
    <source>
        <strain evidence="4 7">NRRL B-23120</strain>
    </source>
</reference>
<dbReference type="KEGG" id="pchi:PC41400_08205"/>
<dbReference type="InterPro" id="IPR034660">
    <property type="entry name" value="DinB/YfiT-like"/>
</dbReference>
<reference evidence="5 6" key="1">
    <citation type="submission" date="2018-01" db="EMBL/GenBank/DDBJ databases">
        <title>The whole genome sequencing and assembly of Paenibacillus chitinolyticus KCCM 41400 strain.</title>
        <authorList>
            <person name="Kim J.-Y."/>
            <person name="Park M.-K."/>
            <person name="Lee Y.-J."/>
            <person name="Yi H."/>
            <person name="Bahn Y.-S."/>
            <person name="Kim J.F."/>
            <person name="Lee D.-W."/>
        </authorList>
    </citation>
    <scope>NUCLEOTIDE SEQUENCE [LARGE SCALE GENOMIC DNA]</scope>
    <source>
        <strain evidence="5 6">KCCM 41400</strain>
    </source>
</reference>
<dbReference type="EMBL" id="CP026520">
    <property type="protein sequence ID" value="QAV17646.1"/>
    <property type="molecule type" value="Genomic_DNA"/>
</dbReference>